<dbReference type="GO" id="GO:0008236">
    <property type="term" value="F:serine-type peptidase activity"/>
    <property type="evidence" value="ECO:0007669"/>
    <property type="project" value="InterPro"/>
</dbReference>
<dbReference type="AlphaFoldDB" id="A0AAD7AXS5"/>
<evidence type="ECO:0000313" key="2">
    <source>
        <dbReference type="EMBL" id="KAJ7603653.1"/>
    </source>
</evidence>
<name>A0AAD7AXS5_9AGAR</name>
<dbReference type="Proteomes" id="UP001221142">
    <property type="component" value="Unassembled WGS sequence"/>
</dbReference>
<sequence>PCLAATTHNFNRHVQRSTVTPSSRVSLLLASFVSLAVASPAFKTFVVQETIPALEGFANLGPTPADAVIKVRMALQSRDAAELHAALLDASYPKSANYGKHLSKDKANAFLAPSTDAV</sequence>
<evidence type="ECO:0000313" key="3">
    <source>
        <dbReference type="Proteomes" id="UP001221142"/>
    </source>
</evidence>
<dbReference type="Pfam" id="PF09286">
    <property type="entry name" value="Pro-kuma_activ"/>
    <property type="match status" value="1"/>
</dbReference>
<gene>
    <name evidence="2" type="ORF">FB45DRAFT_91271</name>
</gene>
<proteinExistence type="predicted"/>
<dbReference type="SUPFAM" id="SSF54897">
    <property type="entry name" value="Protease propeptides/inhibitors"/>
    <property type="match status" value="1"/>
</dbReference>
<comment type="caution">
    <text evidence="2">The sequence shown here is derived from an EMBL/GenBank/DDBJ whole genome shotgun (WGS) entry which is preliminary data.</text>
</comment>
<protein>
    <recommendedName>
        <fullName evidence="1">Peptidase S53 activation domain-containing protein</fullName>
    </recommendedName>
</protein>
<feature type="non-terminal residue" evidence="2">
    <location>
        <position position="1"/>
    </location>
</feature>
<reference evidence="2" key="1">
    <citation type="submission" date="2023-03" db="EMBL/GenBank/DDBJ databases">
        <title>Massive genome expansion in bonnet fungi (Mycena s.s.) driven by repeated elements and novel gene families across ecological guilds.</title>
        <authorList>
            <consortium name="Lawrence Berkeley National Laboratory"/>
            <person name="Harder C.B."/>
            <person name="Miyauchi S."/>
            <person name="Viragh M."/>
            <person name="Kuo A."/>
            <person name="Thoen E."/>
            <person name="Andreopoulos B."/>
            <person name="Lu D."/>
            <person name="Skrede I."/>
            <person name="Drula E."/>
            <person name="Henrissat B."/>
            <person name="Morin E."/>
            <person name="Kohler A."/>
            <person name="Barry K."/>
            <person name="LaButti K."/>
            <person name="Morin E."/>
            <person name="Salamov A."/>
            <person name="Lipzen A."/>
            <person name="Mereny Z."/>
            <person name="Hegedus B."/>
            <person name="Baldrian P."/>
            <person name="Stursova M."/>
            <person name="Weitz H."/>
            <person name="Taylor A."/>
            <person name="Grigoriev I.V."/>
            <person name="Nagy L.G."/>
            <person name="Martin F."/>
            <person name="Kauserud H."/>
        </authorList>
    </citation>
    <scope>NUCLEOTIDE SEQUENCE</scope>
    <source>
        <strain evidence="2">9284</strain>
    </source>
</reference>
<dbReference type="InterPro" id="IPR015366">
    <property type="entry name" value="S53_propep"/>
</dbReference>
<feature type="domain" description="Peptidase S53 activation" evidence="1">
    <location>
        <begin position="56"/>
        <end position="118"/>
    </location>
</feature>
<evidence type="ECO:0000259" key="1">
    <source>
        <dbReference type="Pfam" id="PF09286"/>
    </source>
</evidence>
<accession>A0AAD7AXS5</accession>
<organism evidence="2 3">
    <name type="scientific">Roridomyces roridus</name>
    <dbReference type="NCBI Taxonomy" id="1738132"/>
    <lineage>
        <taxon>Eukaryota</taxon>
        <taxon>Fungi</taxon>
        <taxon>Dikarya</taxon>
        <taxon>Basidiomycota</taxon>
        <taxon>Agaricomycotina</taxon>
        <taxon>Agaricomycetes</taxon>
        <taxon>Agaricomycetidae</taxon>
        <taxon>Agaricales</taxon>
        <taxon>Marasmiineae</taxon>
        <taxon>Mycenaceae</taxon>
        <taxon>Roridomyces</taxon>
    </lineage>
</organism>
<keyword evidence="3" id="KW-1185">Reference proteome</keyword>
<dbReference type="EMBL" id="JARKIF010000132">
    <property type="protein sequence ID" value="KAJ7603653.1"/>
    <property type="molecule type" value="Genomic_DNA"/>
</dbReference>